<protein>
    <submittedName>
        <fullName evidence="2">Uncharacterized protein</fullName>
    </submittedName>
</protein>
<name>W7HW50_9PEZI</name>
<reference evidence="2 3" key="1">
    <citation type="submission" date="2013-05" db="EMBL/GenBank/DDBJ databases">
        <title>Drechslerella stenobrocha genome reveals carnivorous origination and mechanical trapping mechanism of predatory fungi.</title>
        <authorList>
            <person name="Liu X."/>
            <person name="Zhang W."/>
            <person name="Liu K."/>
        </authorList>
    </citation>
    <scope>NUCLEOTIDE SEQUENCE [LARGE SCALE GENOMIC DNA]</scope>
    <source>
        <strain evidence="2 3">248</strain>
    </source>
</reference>
<keyword evidence="3" id="KW-1185">Reference proteome</keyword>
<dbReference type="OrthoDB" id="10672623at2759"/>
<dbReference type="EMBL" id="KI966408">
    <property type="protein sequence ID" value="EWC47754.1"/>
    <property type="molecule type" value="Genomic_DNA"/>
</dbReference>
<gene>
    <name evidence="2" type="ORF">DRE_02954</name>
</gene>
<proteinExistence type="predicted"/>
<feature type="signal peptide" evidence="1">
    <location>
        <begin position="1"/>
        <end position="21"/>
    </location>
</feature>
<accession>W7HW50</accession>
<dbReference type="Proteomes" id="UP000024837">
    <property type="component" value="Unassembled WGS sequence"/>
</dbReference>
<dbReference type="HOGENOM" id="CLU_888591_0_0_1"/>
<evidence type="ECO:0000313" key="3">
    <source>
        <dbReference type="Proteomes" id="UP000024837"/>
    </source>
</evidence>
<feature type="chain" id="PRO_5004895580" evidence="1">
    <location>
        <begin position="22"/>
        <end position="313"/>
    </location>
</feature>
<evidence type="ECO:0000313" key="2">
    <source>
        <dbReference type="EMBL" id="EWC47754.1"/>
    </source>
</evidence>
<sequence length="313" mass="33016">MLFRARAVGLVALLVTGRAAAQCTCPCVANRCYTAVAGTVGFAADATLDACRTFMWVLSTVTENTATATEFITSTIAQSTDDITVATVTDTDVFITTATATATFTSTATVTALLQSDSNANAKRRRSMNVVKRQSNDTVPAFATDDCPQATAFASACSCIGITPGGTFYTHFGGTTTETITRTTSITVDETISVTTSTTITTQSVSTTTTTTTITPTATVWAFKIGVSSDSSNGAFAGRSWGLMTESGSQDPIRLNYTTYALGEWFFADTSNKVLHANGLPFSADHVSTTEQLYIRTPTGSAAEVQTLQIRRQ</sequence>
<keyword evidence="1" id="KW-0732">Signal</keyword>
<organism evidence="2 3">
    <name type="scientific">Drechslerella stenobrocha 248</name>
    <dbReference type="NCBI Taxonomy" id="1043628"/>
    <lineage>
        <taxon>Eukaryota</taxon>
        <taxon>Fungi</taxon>
        <taxon>Dikarya</taxon>
        <taxon>Ascomycota</taxon>
        <taxon>Pezizomycotina</taxon>
        <taxon>Orbiliomycetes</taxon>
        <taxon>Orbiliales</taxon>
        <taxon>Orbiliaceae</taxon>
        <taxon>Drechslerella</taxon>
    </lineage>
</organism>
<evidence type="ECO:0000256" key="1">
    <source>
        <dbReference type="SAM" id="SignalP"/>
    </source>
</evidence>
<dbReference type="AlphaFoldDB" id="W7HW50"/>